<keyword evidence="4 5" id="KW-0804">Transcription</keyword>
<dbReference type="InterPro" id="IPR014284">
    <property type="entry name" value="RNA_pol_sigma-70_dom"/>
</dbReference>
<dbReference type="InterPro" id="IPR013325">
    <property type="entry name" value="RNA_pol_sigma_r2"/>
</dbReference>
<dbReference type="InterPro" id="IPR007627">
    <property type="entry name" value="RNA_pol_sigma70_r2"/>
</dbReference>
<dbReference type="Proteomes" id="UP000825051">
    <property type="component" value="Chromosome"/>
</dbReference>
<dbReference type="SUPFAM" id="SSF88946">
    <property type="entry name" value="Sigma2 domain of RNA polymerase sigma factors"/>
    <property type="match status" value="1"/>
</dbReference>
<keyword evidence="1 5" id="KW-0805">Transcription regulation</keyword>
<evidence type="ECO:0000259" key="8">
    <source>
        <dbReference type="PROSITE" id="PS00716"/>
    </source>
</evidence>
<evidence type="ECO:0000259" key="7">
    <source>
        <dbReference type="PROSITE" id="PS00715"/>
    </source>
</evidence>
<evidence type="ECO:0000256" key="4">
    <source>
        <dbReference type="ARBA" id="ARBA00023163"/>
    </source>
</evidence>
<keyword evidence="2 5" id="KW-0731">Sigma factor</keyword>
<comment type="function">
    <text evidence="5">Sigma factors are initiation factors that promote the attachment of RNA polymerase to specific initiation sites and are then released.</text>
</comment>
<dbReference type="PROSITE" id="PS00716">
    <property type="entry name" value="SIGMA70_2"/>
    <property type="match status" value="1"/>
</dbReference>
<dbReference type="Gene3D" id="1.10.601.10">
    <property type="entry name" value="RNA Polymerase Primary Sigma Factor"/>
    <property type="match status" value="1"/>
</dbReference>
<dbReference type="Pfam" id="PF04539">
    <property type="entry name" value="Sigma70_r3"/>
    <property type="match status" value="1"/>
</dbReference>
<evidence type="ECO:0000256" key="3">
    <source>
        <dbReference type="ARBA" id="ARBA00023125"/>
    </source>
</evidence>
<dbReference type="Pfam" id="PF04542">
    <property type="entry name" value="Sigma70_r2"/>
    <property type="match status" value="1"/>
</dbReference>
<keyword evidence="3 5" id="KW-0238">DNA-binding</keyword>
<dbReference type="InterPro" id="IPR009042">
    <property type="entry name" value="RNA_pol_sigma70_r1_2"/>
</dbReference>
<dbReference type="InterPro" id="IPR013324">
    <property type="entry name" value="RNA_pol_sigma_r3/r4-like"/>
</dbReference>
<dbReference type="Pfam" id="PF00140">
    <property type="entry name" value="Sigma70_r1_2"/>
    <property type="match status" value="1"/>
</dbReference>
<dbReference type="NCBIfam" id="TIGR02937">
    <property type="entry name" value="sigma70-ECF"/>
    <property type="match status" value="1"/>
</dbReference>
<dbReference type="InterPro" id="IPR007624">
    <property type="entry name" value="RNA_pol_sigma70_r3"/>
</dbReference>
<evidence type="ECO:0000256" key="5">
    <source>
        <dbReference type="RuleBase" id="RU362124"/>
    </source>
</evidence>
<comment type="similarity">
    <text evidence="5">Belongs to the sigma-70 factor family.</text>
</comment>
<dbReference type="KEGG" id="ole:K0B96_09510"/>
<sequence>MALKSKYKRTFSEPDESNELVPPAAPTGNAAPSFLERNEPAPAAESAPLERSNLQLYLQEIGKTALLTIQEEIVLAKRIRRGDKAARDHMISANLRLVVKIAMDYKDFGLPLLDLISEGNIGLVKAVERFDPRKGGKLSTYAAWWIKQSIKRALANQSKTIRLPVHLVDKISKMRRTAMALTEQLGREPTDEEIAIEMQIPTSKVAHLKSVSVRPASLDAPVGDESDSATFGEIVGDENATSPFENLREKNLNEDLREMVDSLDKREAEIIRLRFGLDGKDELTLEEVGKRFNVTRERIRQLEYLALTKMRKAMTKNETIRSVDEIEEDERLRQRMAIIREFVESKSRPAGAARARAGRN</sequence>
<evidence type="ECO:0000256" key="6">
    <source>
        <dbReference type="SAM" id="MobiDB-lite"/>
    </source>
</evidence>
<dbReference type="EMBL" id="CP080507">
    <property type="protein sequence ID" value="QYM77564.1"/>
    <property type="molecule type" value="Genomic_DNA"/>
</dbReference>
<dbReference type="PRINTS" id="PR00046">
    <property type="entry name" value="SIGMA70FCT"/>
</dbReference>
<accession>A0A8F9TQZ2</accession>
<dbReference type="RefSeq" id="WP_220160669.1">
    <property type="nucleotide sequence ID" value="NZ_CP080507.1"/>
</dbReference>
<evidence type="ECO:0000313" key="10">
    <source>
        <dbReference type="Proteomes" id="UP000825051"/>
    </source>
</evidence>
<dbReference type="GO" id="GO:0003677">
    <property type="term" value="F:DNA binding"/>
    <property type="evidence" value="ECO:0007669"/>
    <property type="project" value="UniProtKB-KW"/>
</dbReference>
<feature type="domain" description="RNA polymerase sigma-70" evidence="7">
    <location>
        <begin position="114"/>
        <end position="127"/>
    </location>
</feature>
<proteinExistence type="inferred from homology"/>
<dbReference type="GO" id="GO:0006352">
    <property type="term" value="P:DNA-templated transcription initiation"/>
    <property type="evidence" value="ECO:0007669"/>
    <property type="project" value="InterPro"/>
</dbReference>
<keyword evidence="10" id="KW-1185">Reference proteome</keyword>
<dbReference type="InterPro" id="IPR050239">
    <property type="entry name" value="Sigma-70_RNA_pol_init_factors"/>
</dbReference>
<dbReference type="PROSITE" id="PS00715">
    <property type="entry name" value="SIGMA70_1"/>
    <property type="match status" value="1"/>
</dbReference>
<dbReference type="PANTHER" id="PTHR30603">
    <property type="entry name" value="RNA POLYMERASE SIGMA FACTOR RPO"/>
    <property type="match status" value="1"/>
</dbReference>
<organism evidence="9 10">
    <name type="scientific">Horticoccus luteus</name>
    <dbReference type="NCBI Taxonomy" id="2862869"/>
    <lineage>
        <taxon>Bacteria</taxon>
        <taxon>Pseudomonadati</taxon>
        <taxon>Verrucomicrobiota</taxon>
        <taxon>Opitutia</taxon>
        <taxon>Opitutales</taxon>
        <taxon>Opitutaceae</taxon>
        <taxon>Horticoccus</taxon>
    </lineage>
</organism>
<feature type="region of interest" description="Disordered" evidence="6">
    <location>
        <begin position="1"/>
        <end position="35"/>
    </location>
</feature>
<dbReference type="AlphaFoldDB" id="A0A8F9TQZ2"/>
<dbReference type="GO" id="GO:0016987">
    <property type="term" value="F:sigma factor activity"/>
    <property type="evidence" value="ECO:0007669"/>
    <property type="project" value="UniProtKB-KW"/>
</dbReference>
<dbReference type="CDD" id="cd06171">
    <property type="entry name" value="Sigma70_r4"/>
    <property type="match status" value="1"/>
</dbReference>
<dbReference type="PANTHER" id="PTHR30603:SF47">
    <property type="entry name" value="RNA POLYMERASE SIGMA FACTOR SIGD, CHLOROPLASTIC"/>
    <property type="match status" value="1"/>
</dbReference>
<feature type="domain" description="RNA polymerase sigma-70" evidence="8">
    <location>
        <begin position="284"/>
        <end position="310"/>
    </location>
</feature>
<dbReference type="InterPro" id="IPR007630">
    <property type="entry name" value="RNA_pol_sigma70_r4"/>
</dbReference>
<dbReference type="InterPro" id="IPR000943">
    <property type="entry name" value="RNA_pol_sigma70"/>
</dbReference>
<dbReference type="Pfam" id="PF04545">
    <property type="entry name" value="Sigma70_r4"/>
    <property type="match status" value="1"/>
</dbReference>
<evidence type="ECO:0000313" key="9">
    <source>
        <dbReference type="EMBL" id="QYM77564.1"/>
    </source>
</evidence>
<evidence type="ECO:0000256" key="2">
    <source>
        <dbReference type="ARBA" id="ARBA00023082"/>
    </source>
</evidence>
<dbReference type="InterPro" id="IPR036388">
    <property type="entry name" value="WH-like_DNA-bd_sf"/>
</dbReference>
<reference evidence="9" key="1">
    <citation type="submission" date="2021-08" db="EMBL/GenBank/DDBJ databases">
        <title>Genome of a novel bacterium of the phylum Verrucomicrobia, Oleiharenicola sp. KSB-15.</title>
        <authorList>
            <person name="Chung J.-H."/>
            <person name="Ahn J.-H."/>
            <person name="Yoon Y."/>
            <person name="Kim D.-Y."/>
            <person name="An S.-H."/>
            <person name="Park I."/>
            <person name="Yeon J."/>
        </authorList>
    </citation>
    <scope>NUCLEOTIDE SEQUENCE</scope>
    <source>
        <strain evidence="9">KSB-15</strain>
    </source>
</reference>
<protein>
    <recommendedName>
        <fullName evidence="5">RNA polymerase sigma factor</fullName>
    </recommendedName>
</protein>
<evidence type="ECO:0000256" key="1">
    <source>
        <dbReference type="ARBA" id="ARBA00023015"/>
    </source>
</evidence>
<dbReference type="Gene3D" id="1.10.10.10">
    <property type="entry name" value="Winged helix-like DNA-binding domain superfamily/Winged helix DNA-binding domain"/>
    <property type="match status" value="2"/>
</dbReference>
<dbReference type="SUPFAM" id="SSF88659">
    <property type="entry name" value="Sigma3 and sigma4 domains of RNA polymerase sigma factors"/>
    <property type="match status" value="2"/>
</dbReference>
<name>A0A8F9TQZ2_9BACT</name>
<gene>
    <name evidence="9" type="ORF">K0B96_09510</name>
</gene>